<dbReference type="RefSeq" id="WP_114582287.1">
    <property type="nucleotide sequence ID" value="NZ_QPMH01000009.1"/>
</dbReference>
<dbReference type="UniPathway" id="UPA00269">
    <property type="reaction ID" value="UER00713"/>
</dbReference>
<reference evidence="13 14" key="1">
    <citation type="submission" date="2018-07" db="EMBL/GenBank/DDBJ databases">
        <title>Venubactetium sediminum gen. nov., sp. nov., isolated from a marine solar saltern.</title>
        <authorList>
            <person name="Wang S."/>
        </authorList>
    </citation>
    <scope>NUCLEOTIDE SEQUENCE [LARGE SCALE GENOMIC DNA]</scope>
    <source>
        <strain evidence="13 14">WD2A32</strain>
    </source>
</reference>
<evidence type="ECO:0000256" key="3">
    <source>
        <dbReference type="ARBA" id="ARBA00022692"/>
    </source>
</evidence>
<keyword evidence="5 12" id="KW-1133">Transmembrane helix</keyword>
<comment type="caution">
    <text evidence="13">The sequence shown here is derived from an EMBL/GenBank/DDBJ whole genome shotgun (WGS) entry which is preliminary data.</text>
</comment>
<evidence type="ECO:0000256" key="2">
    <source>
        <dbReference type="ARBA" id="ARBA00004141"/>
    </source>
</evidence>
<feature type="transmembrane region" description="Helical" evidence="12">
    <location>
        <begin position="299"/>
        <end position="326"/>
    </location>
</feature>
<keyword evidence="12" id="KW-1003">Cell membrane</keyword>
<evidence type="ECO:0000256" key="9">
    <source>
        <dbReference type="ARBA" id="ARBA00023136"/>
    </source>
</evidence>
<dbReference type="InterPro" id="IPR003780">
    <property type="entry name" value="COX15/CtaA_fam"/>
</dbReference>
<evidence type="ECO:0000256" key="4">
    <source>
        <dbReference type="ARBA" id="ARBA00022723"/>
    </source>
</evidence>
<feature type="transmembrane region" description="Helical" evidence="12">
    <location>
        <begin position="207"/>
        <end position="233"/>
    </location>
</feature>
<evidence type="ECO:0000256" key="7">
    <source>
        <dbReference type="ARBA" id="ARBA00023004"/>
    </source>
</evidence>
<evidence type="ECO:0000256" key="5">
    <source>
        <dbReference type="ARBA" id="ARBA00022989"/>
    </source>
</evidence>
<keyword evidence="7 12" id="KW-0408">Iron</keyword>
<keyword evidence="14" id="KW-1185">Reference proteome</keyword>
<comment type="subunit">
    <text evidence="12">Interacts with CtaB.</text>
</comment>
<evidence type="ECO:0000313" key="14">
    <source>
        <dbReference type="Proteomes" id="UP000253941"/>
    </source>
</evidence>
<feature type="transmembrane region" description="Helical" evidence="12">
    <location>
        <begin position="135"/>
        <end position="158"/>
    </location>
</feature>
<dbReference type="PANTHER" id="PTHR23289:SF2">
    <property type="entry name" value="CYTOCHROME C OXIDASE ASSEMBLY PROTEIN COX15 HOMOLOG"/>
    <property type="match status" value="1"/>
</dbReference>
<dbReference type="GO" id="GO:0120547">
    <property type="term" value="F:heme A synthase activity"/>
    <property type="evidence" value="ECO:0007669"/>
    <property type="project" value="UniProtKB-EC"/>
</dbReference>
<keyword evidence="3 12" id="KW-0812">Transmembrane</keyword>
<dbReference type="Proteomes" id="UP000253941">
    <property type="component" value="Unassembled WGS sequence"/>
</dbReference>
<dbReference type="PANTHER" id="PTHR23289">
    <property type="entry name" value="CYTOCHROME C OXIDASE ASSEMBLY PROTEIN COX15"/>
    <property type="match status" value="1"/>
</dbReference>
<dbReference type="HAMAP" id="MF_01665">
    <property type="entry name" value="HemeA_synth_type2"/>
    <property type="match status" value="1"/>
</dbReference>
<comment type="pathway">
    <text evidence="10 12">Porphyrin-containing compound metabolism; heme A biosynthesis; heme A from heme O: step 1/1.</text>
</comment>
<dbReference type="EMBL" id="QPMH01000009">
    <property type="protein sequence ID" value="RDD61745.1"/>
    <property type="molecule type" value="Genomic_DNA"/>
</dbReference>
<feature type="binding site" description="axial binding residue" evidence="12">
    <location>
        <position position="269"/>
    </location>
    <ligand>
        <name>heme</name>
        <dbReference type="ChEBI" id="CHEBI:30413"/>
    </ligand>
    <ligandPart>
        <name>Fe</name>
        <dbReference type="ChEBI" id="CHEBI:18248"/>
    </ligandPart>
</feature>
<dbReference type="GO" id="GO:0016653">
    <property type="term" value="F:oxidoreductase activity, acting on NAD(P)H, heme protein as acceptor"/>
    <property type="evidence" value="ECO:0007669"/>
    <property type="project" value="TreeGrafter"/>
</dbReference>
<dbReference type="EC" id="1.17.99.9" evidence="12"/>
<keyword evidence="6 12" id="KW-0560">Oxidoreductase</keyword>
<sequence length="357" mass="38780">MAELAIARRREVTRTDDRAVGLWLLGVSAMIFAMAVIGAITRLTESGLSIMEWAPVSGVLPPTSEAEWQRLFALYKTTPEYEKVNFGMSLSNFRGIFWWEWIHRFWGRLIGVVFLAGFLWFLLRGRLRRGLAPHLAALFALGGLQGAVGWFMVASGFADRVDVSQYRLMLHLGLALAIYAYALWIAIGLLAPTPAGGADARALRRGLWAFAGLVAATILAGALVAGLNAGLAYNTFPLMEGRFVPAGYGIRSPWIANLFENPTAVQFNHRLLAELTVLAALGLWLWSRRAAIAPAARRAFDLLALGALGQLGLGIATLLLIVPVWLGALHQAGAVVVLSLTVWALTRLGLSRDKAKP</sequence>
<evidence type="ECO:0000256" key="12">
    <source>
        <dbReference type="HAMAP-Rule" id="MF_01665"/>
    </source>
</evidence>
<comment type="similarity">
    <text evidence="12">Belongs to the COX15/CtaA family. Type 2 subfamily.</text>
</comment>
<proteinExistence type="inferred from homology"/>
<dbReference type="Pfam" id="PF02628">
    <property type="entry name" value="COX15-CtaA"/>
    <property type="match status" value="1"/>
</dbReference>
<evidence type="ECO:0000256" key="8">
    <source>
        <dbReference type="ARBA" id="ARBA00023133"/>
    </source>
</evidence>
<evidence type="ECO:0000256" key="10">
    <source>
        <dbReference type="ARBA" id="ARBA00044501"/>
    </source>
</evidence>
<name>A0A369TBH7_9PROT</name>
<comment type="catalytic activity">
    <reaction evidence="11">
        <text>Fe(II)-heme o + 2 A + H2O = Fe(II)-heme a + 2 AH2</text>
        <dbReference type="Rhea" id="RHEA:63388"/>
        <dbReference type="ChEBI" id="CHEBI:13193"/>
        <dbReference type="ChEBI" id="CHEBI:15377"/>
        <dbReference type="ChEBI" id="CHEBI:17499"/>
        <dbReference type="ChEBI" id="CHEBI:60530"/>
        <dbReference type="ChEBI" id="CHEBI:61715"/>
        <dbReference type="EC" id="1.17.99.9"/>
    </reaction>
    <physiologicalReaction direction="left-to-right" evidence="11">
        <dbReference type="Rhea" id="RHEA:63389"/>
    </physiologicalReaction>
</comment>
<accession>A0A369TBH7</accession>
<evidence type="ECO:0000256" key="6">
    <source>
        <dbReference type="ARBA" id="ARBA00023002"/>
    </source>
</evidence>
<feature type="transmembrane region" description="Helical" evidence="12">
    <location>
        <begin position="332"/>
        <end position="350"/>
    </location>
</feature>
<dbReference type="GO" id="GO:0005886">
    <property type="term" value="C:plasma membrane"/>
    <property type="evidence" value="ECO:0007669"/>
    <property type="project" value="UniProtKB-SubCell"/>
</dbReference>
<feature type="transmembrane region" description="Helical" evidence="12">
    <location>
        <begin position="267"/>
        <end position="287"/>
    </location>
</feature>
<feature type="binding site" description="axial binding residue" evidence="12">
    <location>
        <position position="330"/>
    </location>
    <ligand>
        <name>heme</name>
        <dbReference type="ChEBI" id="CHEBI:30413"/>
    </ligand>
    <ligandPart>
        <name>Fe</name>
        <dbReference type="ChEBI" id="CHEBI:18248"/>
    </ligandPart>
</feature>
<keyword evidence="8 12" id="KW-0350">Heme biosynthesis</keyword>
<evidence type="ECO:0000256" key="1">
    <source>
        <dbReference type="ARBA" id="ARBA00001970"/>
    </source>
</evidence>
<feature type="transmembrane region" description="Helical" evidence="12">
    <location>
        <begin position="170"/>
        <end position="195"/>
    </location>
</feature>
<evidence type="ECO:0000313" key="13">
    <source>
        <dbReference type="EMBL" id="RDD61745.1"/>
    </source>
</evidence>
<dbReference type="GO" id="GO:0006784">
    <property type="term" value="P:heme A biosynthetic process"/>
    <property type="evidence" value="ECO:0007669"/>
    <property type="project" value="UniProtKB-UniRule"/>
</dbReference>
<organism evidence="13 14">
    <name type="scientific">Ferruginivarius sediminum</name>
    <dbReference type="NCBI Taxonomy" id="2661937"/>
    <lineage>
        <taxon>Bacteria</taxon>
        <taxon>Pseudomonadati</taxon>
        <taxon>Pseudomonadota</taxon>
        <taxon>Alphaproteobacteria</taxon>
        <taxon>Rhodospirillales</taxon>
        <taxon>Rhodospirillaceae</taxon>
        <taxon>Ferruginivarius</taxon>
    </lineage>
</organism>
<feature type="transmembrane region" description="Helical" evidence="12">
    <location>
        <begin position="20"/>
        <end position="41"/>
    </location>
</feature>
<comment type="cofactor">
    <cofactor evidence="1 12">
        <name>heme b</name>
        <dbReference type="ChEBI" id="CHEBI:60344"/>
    </cofactor>
</comment>
<protein>
    <recommendedName>
        <fullName evidence="12">Heme A synthase</fullName>
        <shortName evidence="12">HAS</shortName>
        <ecNumber evidence="12">1.17.99.9</ecNumber>
    </recommendedName>
    <alternativeName>
        <fullName evidence="12">Cytochrome aa3-controlling protein</fullName>
    </alternativeName>
</protein>
<feature type="transmembrane region" description="Helical" evidence="12">
    <location>
        <begin position="105"/>
        <end position="123"/>
    </location>
</feature>
<keyword evidence="9 12" id="KW-0472">Membrane</keyword>
<comment type="function">
    <text evidence="12">Catalyzes the conversion of heme O to heme A by two successive hydroxylations of the methyl group at C8. The first hydroxylation forms heme I, the second hydroxylation results in an unstable dihydroxymethyl group, which spontaneously dehydrates, resulting in the formyl group of heme A.</text>
</comment>
<dbReference type="AlphaFoldDB" id="A0A369TBH7"/>
<gene>
    <name evidence="12" type="primary">ctaA</name>
    <name evidence="13" type="ORF">DRB17_11155</name>
</gene>
<comment type="subcellular location">
    <subcellularLocation>
        <location evidence="12">Cell membrane</location>
        <topology evidence="12">Multi-pass membrane protein</topology>
    </subcellularLocation>
    <subcellularLocation>
        <location evidence="2">Membrane</location>
        <topology evidence="2">Multi-pass membrane protein</topology>
    </subcellularLocation>
</comment>
<evidence type="ECO:0000256" key="11">
    <source>
        <dbReference type="ARBA" id="ARBA00048044"/>
    </source>
</evidence>
<dbReference type="InterPro" id="IPR023754">
    <property type="entry name" value="HemeA_Synthase_type2"/>
</dbReference>
<keyword evidence="4 12" id="KW-0479">Metal-binding</keyword>
<dbReference type="GO" id="GO:0046872">
    <property type="term" value="F:metal ion binding"/>
    <property type="evidence" value="ECO:0007669"/>
    <property type="project" value="UniProtKB-KW"/>
</dbReference>